<dbReference type="PANTHER" id="PTHR30161:SF1">
    <property type="entry name" value="FLAGELLAR BIOSYNTHESIS PROTEIN FLHA-RELATED"/>
    <property type="match status" value="1"/>
</dbReference>
<comment type="subcellular location">
    <subcellularLocation>
        <location evidence="1 7">Cell membrane</location>
        <topology evidence="1 7">Multi-pass membrane protein</topology>
    </subcellularLocation>
</comment>
<dbReference type="Proteomes" id="UP000267017">
    <property type="component" value="Unassembled WGS sequence"/>
</dbReference>
<evidence type="ECO:0000256" key="6">
    <source>
        <dbReference type="ARBA" id="ARBA00023136"/>
    </source>
</evidence>
<keyword evidence="7" id="KW-0813">Transport</keyword>
<dbReference type="InterPro" id="IPR001712">
    <property type="entry name" value="T3SS_FHIPEP"/>
</dbReference>
<dbReference type="PRINTS" id="PR00949">
    <property type="entry name" value="TYPE3IMAPROT"/>
</dbReference>
<evidence type="ECO:0000256" key="4">
    <source>
        <dbReference type="ARBA" id="ARBA00022692"/>
    </source>
</evidence>
<sequence length="687" mass="76146">MRKGRRELPLKKYRDLFILVGIIGIVLLMIVPIPTLLLDILLIVNISLALIILLVAMNTQEALQFSIFPAMLLITTLFRLALNISTTKLILGQAKAGDVVATFGSWISQGQPVVGFVVFLILVVVQFIVITKGSERVAEVAARFTLDAMPGKQMSIDADLNAGLINEQQAKERRSKIEREADFYGAMDGASKFVKGDAIASIVILLINLIGGFIIGMTIHGMPFNEALSTYSILTIGDGLVSQIPALLISTAAGLIVTRASSEGNLAEDITGQLFHYPKLLYIVAGTIAMLGLFTPIGIWTTLPFAGLMIFAAMRMQKNMNRRQIEQEQQEEEQQIEEVRSPESVINLLQVDPIEFEFGYGLIPLADTSQGGDLLDRIIMIRRQCALEMGLVVPVIRIRDNIQLKPNEYVIKIKGNVVGDGELLLNHYLAMSPGMDDESITGIETREPAFGLPALWIDEAAKDRAELSGYTVVDPPSVVATHLTELIKKHAHELLGRQETKALVDNLKEHYAVLVDELIPSILTIGDVQKVLAKLLREKISIRDMVTIFETLADYGTYTKDPDVLTEYVRQALSRQITQQFTRPGETMRVITVGPSLEKKIAESVQQTEQGSYLTMDPQSTQTVFQKLTEQINRLVQMGQQPILLTSPTIRMYLRQIIERSMQDIPVLSYSELEPNVEIQSVGVVNL</sequence>
<dbReference type="Gene3D" id="3.40.50.12790">
    <property type="entry name" value="FHIPEP family, domain 4"/>
    <property type="match status" value="1"/>
</dbReference>
<dbReference type="PROSITE" id="PS00994">
    <property type="entry name" value="FHIPEP"/>
    <property type="match status" value="1"/>
</dbReference>
<keyword evidence="8" id="KW-0969">Cilium</keyword>
<keyword evidence="3 7" id="KW-1003">Cell membrane</keyword>
<dbReference type="InterPro" id="IPR042193">
    <property type="entry name" value="FHIPEP_3"/>
</dbReference>
<keyword evidence="5 7" id="KW-1133">Transmembrane helix</keyword>
<keyword evidence="7" id="KW-1006">Bacterial flagellum protein export</keyword>
<name>A0A3P3U4S9_9BACL</name>
<comment type="function">
    <text evidence="7">Required for formation of the rod structure of the flagellar apparatus. Together with FliI and FliH, may constitute the export apparatus of flagellin.</text>
</comment>
<keyword evidence="6 7" id="KW-0472">Membrane</keyword>
<evidence type="ECO:0000256" key="2">
    <source>
        <dbReference type="ARBA" id="ARBA00008835"/>
    </source>
</evidence>
<dbReference type="Pfam" id="PF00771">
    <property type="entry name" value="FHIPEP"/>
    <property type="match status" value="1"/>
</dbReference>
<dbReference type="OrthoDB" id="9759185at2"/>
<dbReference type="Gene3D" id="3.40.30.60">
    <property type="entry name" value="FHIPEP family, domain 1"/>
    <property type="match status" value="1"/>
</dbReference>
<feature type="transmembrane region" description="Helical" evidence="7">
    <location>
        <begin position="36"/>
        <end position="56"/>
    </location>
</feature>
<keyword evidence="9" id="KW-1185">Reference proteome</keyword>
<keyword evidence="8" id="KW-0282">Flagellum</keyword>
<keyword evidence="8" id="KW-0966">Cell projection</keyword>
<dbReference type="PANTHER" id="PTHR30161">
    <property type="entry name" value="FLAGELLAR EXPORT PROTEIN, MEMBRANE FLHA SUBUNIT-RELATED"/>
    <property type="match status" value="1"/>
</dbReference>
<dbReference type="AlphaFoldDB" id="A0A3P3U4S9"/>
<organism evidence="8 9">
    <name type="scientific">Paenibacillus oralis</name>
    <dbReference type="NCBI Taxonomy" id="2490856"/>
    <lineage>
        <taxon>Bacteria</taxon>
        <taxon>Bacillati</taxon>
        <taxon>Bacillota</taxon>
        <taxon>Bacilli</taxon>
        <taxon>Bacillales</taxon>
        <taxon>Paenibacillaceae</taxon>
        <taxon>Paenibacillus</taxon>
    </lineage>
</organism>
<protein>
    <recommendedName>
        <fullName evidence="7">Flagellar biosynthesis protein FlhA</fullName>
    </recommendedName>
</protein>
<dbReference type="InterPro" id="IPR025505">
    <property type="entry name" value="FHIPEP_CS"/>
</dbReference>
<dbReference type="NCBIfam" id="TIGR01398">
    <property type="entry name" value="FlhA"/>
    <property type="match status" value="1"/>
</dbReference>
<reference evidence="8 9" key="1">
    <citation type="submission" date="2018-11" db="EMBL/GenBank/DDBJ databases">
        <title>Genome sequencing of Paenibacillus sp. KCOM 3021 (= ChDC PVNT-B20).</title>
        <authorList>
            <person name="Kook J.-K."/>
            <person name="Park S.-N."/>
            <person name="Lim Y.K."/>
        </authorList>
    </citation>
    <scope>NUCLEOTIDE SEQUENCE [LARGE SCALE GENOMIC DNA]</scope>
    <source>
        <strain evidence="8 9">KCOM 3021</strain>
    </source>
</reference>
<dbReference type="EMBL" id="RRCN01000001">
    <property type="protein sequence ID" value="RRJ65372.1"/>
    <property type="molecule type" value="Genomic_DNA"/>
</dbReference>
<feature type="transmembrane region" description="Helical" evidence="7">
    <location>
        <begin position="280"/>
        <end position="313"/>
    </location>
</feature>
<keyword evidence="7" id="KW-0653">Protein transport</keyword>
<evidence type="ECO:0000256" key="5">
    <source>
        <dbReference type="ARBA" id="ARBA00022989"/>
    </source>
</evidence>
<feature type="transmembrane region" description="Helical" evidence="7">
    <location>
        <begin position="63"/>
        <end position="82"/>
    </location>
</feature>
<comment type="similarity">
    <text evidence="2 7">Belongs to the FHIPEP (flagella/HR/invasion proteins export pore) family.</text>
</comment>
<dbReference type="GO" id="GO:0005886">
    <property type="term" value="C:plasma membrane"/>
    <property type="evidence" value="ECO:0007669"/>
    <property type="project" value="UniProtKB-SubCell"/>
</dbReference>
<evidence type="ECO:0000256" key="1">
    <source>
        <dbReference type="ARBA" id="ARBA00004651"/>
    </source>
</evidence>
<dbReference type="Gene3D" id="1.10.8.540">
    <property type="entry name" value="FHIPEP family, domain 3"/>
    <property type="match status" value="1"/>
</dbReference>
<keyword evidence="4 7" id="KW-0812">Transmembrane</keyword>
<feature type="transmembrane region" description="Helical" evidence="7">
    <location>
        <begin position="113"/>
        <end position="130"/>
    </location>
</feature>
<gene>
    <name evidence="7 8" type="primary">flhA</name>
    <name evidence="8" type="ORF">EHV15_22490</name>
</gene>
<dbReference type="GO" id="GO:0044780">
    <property type="term" value="P:bacterial-type flagellum assembly"/>
    <property type="evidence" value="ECO:0007669"/>
    <property type="project" value="InterPro"/>
</dbReference>
<evidence type="ECO:0000313" key="8">
    <source>
        <dbReference type="EMBL" id="RRJ65372.1"/>
    </source>
</evidence>
<dbReference type="PIRSF" id="PIRSF005419">
    <property type="entry name" value="FlhA"/>
    <property type="match status" value="1"/>
</dbReference>
<dbReference type="InterPro" id="IPR042196">
    <property type="entry name" value="FHIPEP_4"/>
</dbReference>
<comment type="caution">
    <text evidence="7">Lacks conserved residue(s) required for the propagation of feature annotation.</text>
</comment>
<evidence type="ECO:0000256" key="3">
    <source>
        <dbReference type="ARBA" id="ARBA00022475"/>
    </source>
</evidence>
<dbReference type="GO" id="GO:0009306">
    <property type="term" value="P:protein secretion"/>
    <property type="evidence" value="ECO:0007669"/>
    <property type="project" value="InterPro"/>
</dbReference>
<dbReference type="InterPro" id="IPR006301">
    <property type="entry name" value="FlhA"/>
</dbReference>
<evidence type="ECO:0000256" key="7">
    <source>
        <dbReference type="RuleBase" id="RU364093"/>
    </source>
</evidence>
<dbReference type="InterPro" id="IPR042194">
    <property type="entry name" value="FHIPEP_1"/>
</dbReference>
<keyword evidence="7" id="KW-1005">Bacterial flagellum biogenesis</keyword>
<evidence type="ECO:0000313" key="9">
    <source>
        <dbReference type="Proteomes" id="UP000267017"/>
    </source>
</evidence>
<feature type="transmembrane region" description="Helical" evidence="7">
    <location>
        <begin position="12"/>
        <end position="30"/>
    </location>
</feature>
<proteinExistence type="inferred from homology"/>
<comment type="caution">
    <text evidence="8">The sequence shown here is derived from an EMBL/GenBank/DDBJ whole genome shotgun (WGS) entry which is preliminary data.</text>
</comment>
<accession>A0A3P3U4S9</accession>
<feature type="transmembrane region" description="Helical" evidence="7">
    <location>
        <begin position="198"/>
        <end position="219"/>
    </location>
</feature>